<feature type="compositionally biased region" description="Polar residues" evidence="2">
    <location>
        <begin position="364"/>
        <end position="377"/>
    </location>
</feature>
<keyword evidence="1" id="KW-0245">EGF-like domain</keyword>
<comment type="caution">
    <text evidence="4">The sequence shown here is derived from an EMBL/GenBank/DDBJ whole genome shotgun (WGS) entry which is preliminary data.</text>
</comment>
<reference evidence="4" key="1">
    <citation type="submission" date="2019-05" db="EMBL/GenBank/DDBJ databases">
        <title>Annotation for the trematode Fasciolopsis buski.</title>
        <authorList>
            <person name="Choi Y.-J."/>
        </authorList>
    </citation>
    <scope>NUCLEOTIDE SEQUENCE</scope>
    <source>
        <strain evidence="4">HT</strain>
        <tissue evidence="4">Whole worm</tissue>
    </source>
</reference>
<feature type="region of interest" description="Disordered" evidence="2">
    <location>
        <begin position="253"/>
        <end position="300"/>
    </location>
</feature>
<evidence type="ECO:0000256" key="1">
    <source>
        <dbReference type="PROSITE-ProRule" id="PRU00076"/>
    </source>
</evidence>
<sequence>MLIHFHAPTYQSYCIRGGCRTADTWCRTLWGEKAKRGSSDCFYENHLWNIDDKPDPVSNCGKFRPPQSERWEDAKSWPGLACQSWQDAECGRLWCDHRNEKAMLLGWIDSRTRVLRSGEVCAALVYDPVWPAADPATWKSNNSSIPGQKNLNSAGVGIFSANTQDAGMVPDGTPCSHGLCYNGTCTSIYDLPSRIECDCRGQGVCNNRGNCHCKPGFSPPNCEYGGDGGSIDSGPPPPAYGFRSPFERPRDFSPDSLLPPWAPPTRFRNQKPPMGKMPVATTTTSTPTTTISQARQETTQAPRITTYSPFRHITTPGVSFLWPRYTRRPKPVLPWLRRRLWPSRPRNRSRLYIWPGKLLTTTVQPSLAHTTSPTSAFNVPDRLGGSTPTTTTTSETKHG</sequence>
<evidence type="ECO:0000256" key="2">
    <source>
        <dbReference type="SAM" id="MobiDB-lite"/>
    </source>
</evidence>
<dbReference type="Pfam" id="PF08516">
    <property type="entry name" value="ADAM_CR"/>
    <property type="match status" value="1"/>
</dbReference>
<feature type="region of interest" description="Disordered" evidence="2">
    <location>
        <begin position="364"/>
        <end position="399"/>
    </location>
</feature>
<organism evidence="4 5">
    <name type="scientific">Fasciolopsis buskii</name>
    <dbReference type="NCBI Taxonomy" id="27845"/>
    <lineage>
        <taxon>Eukaryota</taxon>
        <taxon>Metazoa</taxon>
        <taxon>Spiralia</taxon>
        <taxon>Lophotrochozoa</taxon>
        <taxon>Platyhelminthes</taxon>
        <taxon>Trematoda</taxon>
        <taxon>Digenea</taxon>
        <taxon>Plagiorchiida</taxon>
        <taxon>Echinostomata</taxon>
        <taxon>Echinostomatoidea</taxon>
        <taxon>Fasciolidae</taxon>
        <taxon>Fasciolopsis</taxon>
    </lineage>
</organism>
<dbReference type="Proteomes" id="UP000728185">
    <property type="component" value="Unassembled WGS sequence"/>
</dbReference>
<feature type="compositionally biased region" description="Low complexity" evidence="2">
    <location>
        <begin position="386"/>
        <end position="399"/>
    </location>
</feature>
<evidence type="ECO:0000259" key="3">
    <source>
        <dbReference type="PROSITE" id="PS50026"/>
    </source>
</evidence>
<dbReference type="SMART" id="SM00608">
    <property type="entry name" value="ACR"/>
    <property type="match status" value="1"/>
</dbReference>
<evidence type="ECO:0000313" key="4">
    <source>
        <dbReference type="EMBL" id="KAA0187739.1"/>
    </source>
</evidence>
<accession>A0A8E0RTM0</accession>
<evidence type="ECO:0000313" key="5">
    <source>
        <dbReference type="Proteomes" id="UP000728185"/>
    </source>
</evidence>
<feature type="disulfide bond" evidence="1">
    <location>
        <begin position="213"/>
        <end position="222"/>
    </location>
</feature>
<dbReference type="PROSITE" id="PS01186">
    <property type="entry name" value="EGF_2"/>
    <property type="match status" value="1"/>
</dbReference>
<dbReference type="EMBL" id="LUCM01008893">
    <property type="protein sequence ID" value="KAA0187739.1"/>
    <property type="molecule type" value="Genomic_DNA"/>
</dbReference>
<gene>
    <name evidence="4" type="ORF">FBUS_10999</name>
</gene>
<dbReference type="OrthoDB" id="5951731at2759"/>
<feature type="compositionally biased region" description="Polar residues" evidence="2">
    <location>
        <begin position="291"/>
        <end position="300"/>
    </location>
</feature>
<dbReference type="PANTHER" id="PTHR11905:SF159">
    <property type="entry name" value="ADAM METALLOPROTEASE"/>
    <property type="match status" value="1"/>
</dbReference>
<dbReference type="InterPro" id="IPR000742">
    <property type="entry name" value="EGF"/>
</dbReference>
<feature type="domain" description="EGF-like" evidence="3">
    <location>
        <begin position="193"/>
        <end position="223"/>
    </location>
</feature>
<proteinExistence type="predicted"/>
<dbReference type="InterPro" id="IPR006586">
    <property type="entry name" value="ADAM_Cys-rich"/>
</dbReference>
<dbReference type="AlphaFoldDB" id="A0A8E0RTM0"/>
<keyword evidence="1" id="KW-1015">Disulfide bond</keyword>
<comment type="caution">
    <text evidence="1">Lacks conserved residue(s) required for the propagation of feature annotation.</text>
</comment>
<dbReference type="PANTHER" id="PTHR11905">
    <property type="entry name" value="ADAM A DISINTEGRIN AND METALLOPROTEASE DOMAIN"/>
    <property type="match status" value="1"/>
</dbReference>
<feature type="compositionally biased region" description="Low complexity" evidence="2">
    <location>
        <begin position="281"/>
        <end position="290"/>
    </location>
</feature>
<keyword evidence="5" id="KW-1185">Reference proteome</keyword>
<name>A0A8E0RTM0_9TREM</name>
<dbReference type="PROSITE" id="PS50026">
    <property type="entry name" value="EGF_3"/>
    <property type="match status" value="1"/>
</dbReference>
<protein>
    <submittedName>
        <fullName evidence="4">Subfamily M12B unassigned peptidase</fullName>
    </submittedName>
</protein>
<dbReference type="CDD" id="cd00054">
    <property type="entry name" value="EGF_CA"/>
    <property type="match status" value="1"/>
</dbReference>